<reference evidence="1 2" key="1">
    <citation type="submission" date="2020-02" db="EMBL/GenBank/DDBJ databases">
        <title>Draft genome sequence of Haematococcus lacustris strain NIES-144.</title>
        <authorList>
            <person name="Morimoto D."/>
            <person name="Nakagawa S."/>
            <person name="Yoshida T."/>
            <person name="Sawayama S."/>
        </authorList>
    </citation>
    <scope>NUCLEOTIDE SEQUENCE [LARGE SCALE GENOMIC DNA]</scope>
    <source>
        <strain evidence="1 2">NIES-144</strain>
    </source>
</reference>
<evidence type="ECO:0000313" key="1">
    <source>
        <dbReference type="EMBL" id="GFH13410.1"/>
    </source>
</evidence>
<protein>
    <submittedName>
        <fullName evidence="1">Uncharacterized protein</fullName>
    </submittedName>
</protein>
<sequence>QSGIAAPGNASSTLQPSPTNFMSLITVTSAKPEPLKHSSSQSRGLIVSAGDTEGLACSHWPGMAAWCRLTSKRSSHNPVVVVPGNGSAGGKP</sequence>
<organism evidence="1 2">
    <name type="scientific">Haematococcus lacustris</name>
    <name type="common">Green alga</name>
    <name type="synonym">Haematococcus pluvialis</name>
    <dbReference type="NCBI Taxonomy" id="44745"/>
    <lineage>
        <taxon>Eukaryota</taxon>
        <taxon>Viridiplantae</taxon>
        <taxon>Chlorophyta</taxon>
        <taxon>core chlorophytes</taxon>
        <taxon>Chlorophyceae</taxon>
        <taxon>CS clade</taxon>
        <taxon>Chlamydomonadales</taxon>
        <taxon>Haematococcaceae</taxon>
        <taxon>Haematococcus</taxon>
    </lineage>
</organism>
<gene>
    <name evidence="1" type="ORF">HaLaN_09289</name>
</gene>
<dbReference type="EMBL" id="BLLF01000608">
    <property type="protein sequence ID" value="GFH13410.1"/>
    <property type="molecule type" value="Genomic_DNA"/>
</dbReference>
<evidence type="ECO:0000313" key="2">
    <source>
        <dbReference type="Proteomes" id="UP000485058"/>
    </source>
</evidence>
<comment type="caution">
    <text evidence="1">The sequence shown here is derived from an EMBL/GenBank/DDBJ whole genome shotgun (WGS) entry which is preliminary data.</text>
</comment>
<feature type="non-terminal residue" evidence="1">
    <location>
        <position position="1"/>
    </location>
</feature>
<keyword evidence="2" id="KW-1185">Reference proteome</keyword>
<feature type="non-terminal residue" evidence="1">
    <location>
        <position position="92"/>
    </location>
</feature>
<name>A0A699YUB4_HAELA</name>
<dbReference type="Proteomes" id="UP000485058">
    <property type="component" value="Unassembled WGS sequence"/>
</dbReference>
<accession>A0A699YUB4</accession>
<dbReference type="AlphaFoldDB" id="A0A699YUB4"/>
<proteinExistence type="predicted"/>